<keyword evidence="1" id="KW-0732">Signal</keyword>
<evidence type="ECO:0000313" key="2">
    <source>
        <dbReference type="EMBL" id="KAF5890270.1"/>
    </source>
</evidence>
<dbReference type="Gene3D" id="2.40.50.40">
    <property type="match status" value="1"/>
</dbReference>
<dbReference type="EMBL" id="QNUK01000703">
    <property type="protein sequence ID" value="KAF5890270.1"/>
    <property type="molecule type" value="Genomic_DNA"/>
</dbReference>
<reference evidence="2" key="1">
    <citation type="submission" date="2020-07" db="EMBL/GenBank/DDBJ databases">
        <title>Clarias magur genome sequencing, assembly and annotation.</title>
        <authorList>
            <person name="Kushwaha B."/>
            <person name="Kumar R."/>
            <person name="Das P."/>
            <person name="Joshi C.G."/>
            <person name="Kumar D."/>
            <person name="Nagpure N.S."/>
            <person name="Pandey M."/>
            <person name="Agarwal S."/>
            <person name="Srivastava S."/>
            <person name="Singh M."/>
            <person name="Sahoo L."/>
            <person name="Jayasankar P."/>
            <person name="Meher P.K."/>
            <person name="Koringa P.G."/>
            <person name="Iquebal M.A."/>
            <person name="Das S.P."/>
            <person name="Bit A."/>
            <person name="Patnaik S."/>
            <person name="Patel N."/>
            <person name="Shah T.M."/>
            <person name="Hinsu A."/>
            <person name="Jena J.K."/>
        </authorList>
    </citation>
    <scope>NUCLEOTIDE SEQUENCE</scope>
    <source>
        <strain evidence="2">CIFAMagur01</strain>
        <tissue evidence="2">Testis</tissue>
    </source>
</reference>
<comment type="caution">
    <text evidence="2">The sequence shown here is derived from an EMBL/GenBank/DDBJ whole genome shotgun (WGS) entry which is preliminary data.</text>
</comment>
<dbReference type="OrthoDB" id="8934837at2759"/>
<sequence>MSSRSLLMGLLVLTCLQSFTTAQNSNGVKKCCFTFSKNKIPLQCITQYIEARRDCTKPGI</sequence>
<dbReference type="SUPFAM" id="SSF54117">
    <property type="entry name" value="Interleukin 8-like chemokines"/>
    <property type="match status" value="1"/>
</dbReference>
<evidence type="ECO:0000256" key="1">
    <source>
        <dbReference type="SAM" id="SignalP"/>
    </source>
</evidence>
<dbReference type="Proteomes" id="UP000727407">
    <property type="component" value="Unassembled WGS sequence"/>
</dbReference>
<dbReference type="InterPro" id="IPR036048">
    <property type="entry name" value="Interleukin_8-like_sf"/>
</dbReference>
<proteinExistence type="predicted"/>
<dbReference type="GO" id="GO:0006955">
    <property type="term" value="P:immune response"/>
    <property type="evidence" value="ECO:0007669"/>
    <property type="project" value="InterPro"/>
</dbReference>
<protein>
    <submittedName>
        <fullName evidence="2">C-C motif chemokine 4</fullName>
    </submittedName>
</protein>
<dbReference type="GO" id="GO:0005576">
    <property type="term" value="C:extracellular region"/>
    <property type="evidence" value="ECO:0007669"/>
    <property type="project" value="InterPro"/>
</dbReference>
<evidence type="ECO:0000313" key="3">
    <source>
        <dbReference type="Proteomes" id="UP000727407"/>
    </source>
</evidence>
<keyword evidence="3" id="KW-1185">Reference proteome</keyword>
<gene>
    <name evidence="2" type="ORF">DAT39_020030</name>
</gene>
<feature type="signal peptide" evidence="1">
    <location>
        <begin position="1"/>
        <end position="22"/>
    </location>
</feature>
<feature type="non-terminal residue" evidence="2">
    <location>
        <position position="60"/>
    </location>
</feature>
<dbReference type="AlphaFoldDB" id="A0A8J4U3S5"/>
<dbReference type="GO" id="GO:0008009">
    <property type="term" value="F:chemokine activity"/>
    <property type="evidence" value="ECO:0007669"/>
    <property type="project" value="InterPro"/>
</dbReference>
<feature type="chain" id="PRO_5035261194" evidence="1">
    <location>
        <begin position="23"/>
        <end position="60"/>
    </location>
</feature>
<accession>A0A8J4U3S5</accession>
<organism evidence="2 3">
    <name type="scientific">Clarias magur</name>
    <name type="common">Asian catfish</name>
    <name type="synonym">Macropteronotus magur</name>
    <dbReference type="NCBI Taxonomy" id="1594786"/>
    <lineage>
        <taxon>Eukaryota</taxon>
        <taxon>Metazoa</taxon>
        <taxon>Chordata</taxon>
        <taxon>Craniata</taxon>
        <taxon>Vertebrata</taxon>
        <taxon>Euteleostomi</taxon>
        <taxon>Actinopterygii</taxon>
        <taxon>Neopterygii</taxon>
        <taxon>Teleostei</taxon>
        <taxon>Ostariophysi</taxon>
        <taxon>Siluriformes</taxon>
        <taxon>Clariidae</taxon>
        <taxon>Clarias</taxon>
    </lineage>
</organism>
<name>A0A8J4U3S5_CLAMG</name>